<organism evidence="1 2">
    <name type="scientific">Parageobacillus galactosidasius</name>
    <dbReference type="NCBI Taxonomy" id="883812"/>
    <lineage>
        <taxon>Bacteria</taxon>
        <taxon>Bacillati</taxon>
        <taxon>Bacillota</taxon>
        <taxon>Bacilli</taxon>
        <taxon>Bacillales</taxon>
        <taxon>Anoxybacillaceae</taxon>
        <taxon>Parageobacillus</taxon>
    </lineage>
</organism>
<evidence type="ECO:0000313" key="2">
    <source>
        <dbReference type="Proteomes" id="UP000198394"/>
    </source>
</evidence>
<gene>
    <name evidence="1" type="ORF">B9L23_09110</name>
</gene>
<proteinExistence type="predicted"/>
<dbReference type="AlphaFoldDB" id="A0A226QTG7"/>
<accession>A0A226QTG7</accession>
<sequence length="148" mass="17329">MSGQISSLRVRVRKEYLPFYKDLLKRKIFKEHNEFFTFCCTVGRDLFEKENKLSLVELCQAYTFSEYQKTVLKCLAYEKTKQILDGKELFLKAEQLADLGFTYLIENVLKDFVLINEQGEVSLNPGKEMDVQLALSRFVSQKFVTVPF</sequence>
<dbReference type="EMBL" id="NDYL01000001">
    <property type="protein sequence ID" value="OXB94987.1"/>
    <property type="molecule type" value="Genomic_DNA"/>
</dbReference>
<dbReference type="RefSeq" id="WP_089097424.1">
    <property type="nucleotide sequence ID" value="NZ_NDYL01000001.1"/>
</dbReference>
<dbReference type="Proteomes" id="UP000198394">
    <property type="component" value="Unassembled WGS sequence"/>
</dbReference>
<reference evidence="1 2" key="1">
    <citation type="submission" date="2017-04" db="EMBL/GenBank/DDBJ databases">
        <title>The genome sequence of Parageobacillus galactosidasius DSM 18751.</title>
        <authorList>
            <person name="Ramaloko W.T."/>
            <person name="Koen N."/>
            <person name="Polliack S."/>
            <person name="Aliyu H."/>
            <person name="Lebre P."/>
            <person name="Mohr T."/>
            <person name="Oswald F."/>
            <person name="Zwick M."/>
            <person name="Neumann A."/>
            <person name="Syldatk C."/>
            <person name="Cowan D."/>
            <person name="De Maayer P."/>
        </authorList>
    </citation>
    <scope>NUCLEOTIDE SEQUENCE [LARGE SCALE GENOMIC DNA]</scope>
    <source>
        <strain evidence="1 2">DSM 18751</strain>
    </source>
</reference>
<protein>
    <submittedName>
        <fullName evidence="1">Uncharacterized protein</fullName>
    </submittedName>
</protein>
<evidence type="ECO:0000313" key="1">
    <source>
        <dbReference type="EMBL" id="OXB94987.1"/>
    </source>
</evidence>
<comment type="caution">
    <text evidence="1">The sequence shown here is derived from an EMBL/GenBank/DDBJ whole genome shotgun (WGS) entry which is preliminary data.</text>
</comment>
<name>A0A226QTG7_9BACL</name>
<keyword evidence="2" id="KW-1185">Reference proteome</keyword>